<feature type="domain" description="RING-type" evidence="6">
    <location>
        <begin position="3"/>
        <end position="43"/>
    </location>
</feature>
<dbReference type="InterPro" id="IPR001841">
    <property type="entry name" value="Znf_RING"/>
</dbReference>
<dbReference type="Proteomes" id="UP001634394">
    <property type="component" value="Unassembled WGS sequence"/>
</dbReference>
<dbReference type="Pfam" id="PF13639">
    <property type="entry name" value="zf-RING_2"/>
    <property type="match status" value="1"/>
</dbReference>
<keyword evidence="1" id="KW-0479">Metal-binding</keyword>
<evidence type="ECO:0000259" key="6">
    <source>
        <dbReference type="PROSITE" id="PS50089"/>
    </source>
</evidence>
<evidence type="ECO:0000313" key="8">
    <source>
        <dbReference type="Proteomes" id="UP001634394"/>
    </source>
</evidence>
<dbReference type="SUPFAM" id="SSF57850">
    <property type="entry name" value="RING/U-box"/>
    <property type="match status" value="1"/>
</dbReference>
<keyword evidence="5" id="KW-0812">Transmembrane</keyword>
<evidence type="ECO:0000256" key="3">
    <source>
        <dbReference type="ARBA" id="ARBA00022833"/>
    </source>
</evidence>
<organism evidence="7 8">
    <name type="scientific">Sinanodonta woodiana</name>
    <name type="common">Chinese pond mussel</name>
    <name type="synonym">Anodonta woodiana</name>
    <dbReference type="NCBI Taxonomy" id="1069815"/>
    <lineage>
        <taxon>Eukaryota</taxon>
        <taxon>Metazoa</taxon>
        <taxon>Spiralia</taxon>
        <taxon>Lophotrochozoa</taxon>
        <taxon>Mollusca</taxon>
        <taxon>Bivalvia</taxon>
        <taxon>Autobranchia</taxon>
        <taxon>Heteroconchia</taxon>
        <taxon>Palaeoheterodonta</taxon>
        <taxon>Unionida</taxon>
        <taxon>Unionoidea</taxon>
        <taxon>Unionidae</taxon>
        <taxon>Unioninae</taxon>
        <taxon>Sinanodonta</taxon>
    </lineage>
</organism>
<dbReference type="PROSITE" id="PS50089">
    <property type="entry name" value="ZF_RING_2"/>
    <property type="match status" value="1"/>
</dbReference>
<sequence>MECPICFDSKDNVSCCVPCGHVFCTVCLERHMLMVNDECPQCRAQTIMRQRVYLDRSTKHVTSREALWKRLLGHVENGRKKMDVELFLGLCLIVFYHSILFEAIRLVLKMLLLFWIHSFLVLTVTCLRNGDELDAVLLFKAGSIDLARKLCKFLTFSQKLFSLLDMFPEQATGN</sequence>
<gene>
    <name evidence="7" type="ORF">ACJMK2_037063</name>
</gene>
<keyword evidence="5" id="KW-0472">Membrane</keyword>
<keyword evidence="8" id="KW-1185">Reference proteome</keyword>
<keyword evidence="3" id="KW-0862">Zinc</keyword>
<evidence type="ECO:0000256" key="4">
    <source>
        <dbReference type="PROSITE-ProRule" id="PRU00175"/>
    </source>
</evidence>
<evidence type="ECO:0000256" key="2">
    <source>
        <dbReference type="ARBA" id="ARBA00022771"/>
    </source>
</evidence>
<proteinExistence type="predicted"/>
<dbReference type="InterPro" id="IPR017907">
    <property type="entry name" value="Znf_RING_CS"/>
</dbReference>
<dbReference type="EMBL" id="JBJQND010000006">
    <property type="protein sequence ID" value="KAL3873990.1"/>
    <property type="molecule type" value="Genomic_DNA"/>
</dbReference>
<feature type="transmembrane region" description="Helical" evidence="5">
    <location>
        <begin position="86"/>
        <end position="104"/>
    </location>
</feature>
<keyword evidence="5" id="KW-1133">Transmembrane helix</keyword>
<protein>
    <recommendedName>
        <fullName evidence="6">RING-type domain-containing protein</fullName>
    </recommendedName>
</protein>
<dbReference type="AlphaFoldDB" id="A0ABD3WKH6"/>
<evidence type="ECO:0000313" key="7">
    <source>
        <dbReference type="EMBL" id="KAL3873990.1"/>
    </source>
</evidence>
<evidence type="ECO:0000256" key="5">
    <source>
        <dbReference type="SAM" id="Phobius"/>
    </source>
</evidence>
<comment type="caution">
    <text evidence="7">The sequence shown here is derived from an EMBL/GenBank/DDBJ whole genome shotgun (WGS) entry which is preliminary data.</text>
</comment>
<dbReference type="SMART" id="SM00184">
    <property type="entry name" value="RING"/>
    <property type="match status" value="1"/>
</dbReference>
<dbReference type="Gene3D" id="3.30.40.10">
    <property type="entry name" value="Zinc/RING finger domain, C3HC4 (zinc finger)"/>
    <property type="match status" value="1"/>
</dbReference>
<dbReference type="InterPro" id="IPR013083">
    <property type="entry name" value="Znf_RING/FYVE/PHD"/>
</dbReference>
<dbReference type="GO" id="GO:0008270">
    <property type="term" value="F:zinc ion binding"/>
    <property type="evidence" value="ECO:0007669"/>
    <property type="project" value="UniProtKB-KW"/>
</dbReference>
<reference evidence="7 8" key="1">
    <citation type="submission" date="2024-11" db="EMBL/GenBank/DDBJ databases">
        <title>Chromosome-level genome assembly of the freshwater bivalve Anodonta woodiana.</title>
        <authorList>
            <person name="Chen X."/>
        </authorList>
    </citation>
    <scope>NUCLEOTIDE SEQUENCE [LARGE SCALE GENOMIC DNA]</scope>
    <source>
        <strain evidence="7">MN2024</strain>
        <tissue evidence="7">Gills</tissue>
    </source>
</reference>
<accession>A0ABD3WKH6</accession>
<name>A0ABD3WKH6_SINWO</name>
<evidence type="ECO:0000256" key="1">
    <source>
        <dbReference type="ARBA" id="ARBA00022723"/>
    </source>
</evidence>
<keyword evidence="2 4" id="KW-0863">Zinc-finger</keyword>
<dbReference type="PROSITE" id="PS00518">
    <property type="entry name" value="ZF_RING_1"/>
    <property type="match status" value="1"/>
</dbReference>